<dbReference type="Gene3D" id="2.30.30.40">
    <property type="entry name" value="SH3 Domains"/>
    <property type="match status" value="2"/>
</dbReference>
<dbReference type="Pfam" id="PF14604">
    <property type="entry name" value="SH3_9"/>
    <property type="match status" value="1"/>
</dbReference>
<feature type="domain" description="SH3" evidence="6">
    <location>
        <begin position="43"/>
        <end position="103"/>
    </location>
</feature>
<dbReference type="SUPFAM" id="SSF55550">
    <property type="entry name" value="SH2 domain"/>
    <property type="match status" value="1"/>
</dbReference>
<dbReference type="CDD" id="cd09941">
    <property type="entry name" value="SH2_Grb2_like"/>
    <property type="match status" value="1"/>
</dbReference>
<evidence type="ECO:0000313" key="7">
    <source>
        <dbReference type="Proteomes" id="UP000887572"/>
    </source>
</evidence>
<proteinExistence type="predicted"/>
<dbReference type="PRINTS" id="PR00401">
    <property type="entry name" value="SH2DOMAIN"/>
</dbReference>
<dbReference type="PRINTS" id="PR00452">
    <property type="entry name" value="SH3DOMAIN"/>
</dbReference>
<dbReference type="SUPFAM" id="SSF50044">
    <property type="entry name" value="SH3-domain"/>
    <property type="match status" value="2"/>
</dbReference>
<dbReference type="PROSITE" id="PS50002">
    <property type="entry name" value="SH3"/>
    <property type="match status" value="2"/>
</dbReference>
<dbReference type="Gene3D" id="3.30.505.10">
    <property type="entry name" value="SH2 domain"/>
    <property type="match status" value="1"/>
</dbReference>
<dbReference type="Proteomes" id="UP000887572">
    <property type="component" value="Unplaced"/>
</dbReference>
<sequence length="264" mass="30583">MHSIFHKQFVREVEKHRTLHNFIKLSDNLFSASTFKCFFRLTKLTMEAVAEHDFNASEPDELSFKRGQILKILNKDEDPHWYKAEMNGVEGLIPSNYIRMMEHSWYLGSITRTDSETLLMKNGNPDGAFLVRRSESTPGEFSISVRFENAVQHFKVLRDTKVGQYYLWAKRFNSLNELINYHRANSISKSHNILLRSMDSAFSNKHGLVQALFDFTPQEAGELGFQRGDIITVTKREDENWWEGTLNNLLGVFPATYVCPYNSG</sequence>
<evidence type="ECO:0000256" key="4">
    <source>
        <dbReference type="PROSITE-ProRule" id="PRU00192"/>
    </source>
</evidence>
<keyword evidence="1 4" id="KW-0728">SH3 domain</keyword>
<dbReference type="AlphaFoldDB" id="A0A914GQE1"/>
<dbReference type="SMART" id="SM00326">
    <property type="entry name" value="SH3"/>
    <property type="match status" value="2"/>
</dbReference>
<dbReference type="PRINTS" id="PR00499">
    <property type="entry name" value="P67PHOX"/>
</dbReference>
<dbReference type="CDD" id="cd11804">
    <property type="entry name" value="SH3_GRB2_like_N"/>
    <property type="match status" value="1"/>
</dbReference>
<feature type="domain" description="SH2" evidence="5">
    <location>
        <begin position="105"/>
        <end position="198"/>
    </location>
</feature>
<dbReference type="PANTHER" id="PTHR46037">
    <property type="entry name" value="PROTEIN ENHANCER OF SEVENLESS 2B"/>
    <property type="match status" value="1"/>
</dbReference>
<organism evidence="7 8">
    <name type="scientific">Globodera rostochiensis</name>
    <name type="common">Golden nematode worm</name>
    <name type="synonym">Heterodera rostochiensis</name>
    <dbReference type="NCBI Taxonomy" id="31243"/>
    <lineage>
        <taxon>Eukaryota</taxon>
        <taxon>Metazoa</taxon>
        <taxon>Ecdysozoa</taxon>
        <taxon>Nematoda</taxon>
        <taxon>Chromadorea</taxon>
        <taxon>Rhabditida</taxon>
        <taxon>Tylenchina</taxon>
        <taxon>Tylenchomorpha</taxon>
        <taxon>Tylenchoidea</taxon>
        <taxon>Heteroderidae</taxon>
        <taxon>Heteroderinae</taxon>
        <taxon>Globodera</taxon>
    </lineage>
</organism>
<evidence type="ECO:0000256" key="3">
    <source>
        <dbReference type="PROSITE-ProRule" id="PRU00191"/>
    </source>
</evidence>
<dbReference type="WBParaSite" id="Gr19_v10_g10378.t1">
    <property type="protein sequence ID" value="Gr19_v10_g10378.t1"/>
    <property type="gene ID" value="Gr19_v10_g10378"/>
</dbReference>
<dbReference type="Pfam" id="PF00018">
    <property type="entry name" value="SH3_1"/>
    <property type="match status" value="1"/>
</dbReference>
<evidence type="ECO:0000256" key="2">
    <source>
        <dbReference type="ARBA" id="ARBA00022999"/>
    </source>
</evidence>
<protein>
    <submittedName>
        <fullName evidence="8">Uncharacterized protein</fullName>
    </submittedName>
</protein>
<dbReference type="InterPro" id="IPR036860">
    <property type="entry name" value="SH2_dom_sf"/>
</dbReference>
<dbReference type="InterPro" id="IPR000980">
    <property type="entry name" value="SH2"/>
</dbReference>
<dbReference type="SMART" id="SM00252">
    <property type="entry name" value="SH2"/>
    <property type="match status" value="1"/>
</dbReference>
<name>A0A914GQE1_GLORO</name>
<evidence type="ECO:0000259" key="6">
    <source>
        <dbReference type="PROSITE" id="PS50002"/>
    </source>
</evidence>
<accession>A0A914GQE1</accession>
<evidence type="ECO:0000256" key="1">
    <source>
        <dbReference type="ARBA" id="ARBA00022443"/>
    </source>
</evidence>
<reference evidence="8" key="1">
    <citation type="submission" date="2022-11" db="UniProtKB">
        <authorList>
            <consortium name="WormBaseParasite"/>
        </authorList>
    </citation>
    <scope>IDENTIFICATION</scope>
</reference>
<keyword evidence="2 3" id="KW-0727">SH2 domain</keyword>
<dbReference type="CDD" id="cd11805">
    <property type="entry name" value="SH3_GRB2_like_C"/>
    <property type="match status" value="1"/>
</dbReference>
<dbReference type="PROSITE" id="PS50001">
    <property type="entry name" value="SH2"/>
    <property type="match status" value="1"/>
</dbReference>
<evidence type="ECO:0000259" key="5">
    <source>
        <dbReference type="PROSITE" id="PS50001"/>
    </source>
</evidence>
<dbReference type="Pfam" id="PF00017">
    <property type="entry name" value="SH2"/>
    <property type="match status" value="1"/>
</dbReference>
<keyword evidence="7" id="KW-1185">Reference proteome</keyword>
<dbReference type="InterPro" id="IPR036028">
    <property type="entry name" value="SH3-like_dom_sf"/>
</dbReference>
<dbReference type="InterPro" id="IPR043539">
    <property type="entry name" value="Grb2-like"/>
</dbReference>
<dbReference type="InterPro" id="IPR001452">
    <property type="entry name" value="SH3_domain"/>
</dbReference>
<evidence type="ECO:0000313" key="8">
    <source>
        <dbReference type="WBParaSite" id="Gr19_v10_g10378.t1"/>
    </source>
</evidence>
<feature type="domain" description="SH3" evidence="6">
    <location>
        <begin position="204"/>
        <end position="263"/>
    </location>
</feature>